<dbReference type="Gene3D" id="2.120.10.80">
    <property type="entry name" value="Kelch-type beta propeller"/>
    <property type="match status" value="2"/>
</dbReference>
<dbReference type="PIRSF" id="PIRSF037037">
    <property type="entry name" value="Kelch-like_protein_gigaxonin"/>
    <property type="match status" value="1"/>
</dbReference>
<evidence type="ECO:0000313" key="5">
    <source>
        <dbReference type="Proteomes" id="UP000828390"/>
    </source>
</evidence>
<dbReference type="InterPro" id="IPR011705">
    <property type="entry name" value="BACK"/>
</dbReference>
<keyword evidence="5" id="KW-1185">Reference proteome</keyword>
<feature type="domain" description="BTB" evidence="3">
    <location>
        <begin position="39"/>
        <end position="106"/>
    </location>
</feature>
<gene>
    <name evidence="4" type="ORF">DPMN_137560</name>
</gene>
<reference evidence="4" key="1">
    <citation type="journal article" date="2019" name="bioRxiv">
        <title>The Genome of the Zebra Mussel, Dreissena polymorpha: A Resource for Invasive Species Research.</title>
        <authorList>
            <person name="McCartney M.A."/>
            <person name="Auch B."/>
            <person name="Kono T."/>
            <person name="Mallez S."/>
            <person name="Zhang Y."/>
            <person name="Obille A."/>
            <person name="Becker A."/>
            <person name="Abrahante J.E."/>
            <person name="Garbe J."/>
            <person name="Badalamenti J.P."/>
            <person name="Herman A."/>
            <person name="Mangelson H."/>
            <person name="Liachko I."/>
            <person name="Sullivan S."/>
            <person name="Sone E.D."/>
            <person name="Koren S."/>
            <person name="Silverstein K.A.T."/>
            <person name="Beckman K.B."/>
            <person name="Gohl D.M."/>
        </authorList>
    </citation>
    <scope>NUCLEOTIDE SEQUENCE</scope>
    <source>
        <strain evidence="4">Duluth1</strain>
        <tissue evidence="4">Whole animal</tissue>
    </source>
</reference>
<dbReference type="EMBL" id="JAIWYP010000006">
    <property type="protein sequence ID" value="KAH3809199.1"/>
    <property type="molecule type" value="Genomic_DNA"/>
</dbReference>
<dbReference type="Gene3D" id="1.25.40.420">
    <property type="match status" value="1"/>
</dbReference>
<evidence type="ECO:0000259" key="3">
    <source>
        <dbReference type="PROSITE" id="PS50097"/>
    </source>
</evidence>
<dbReference type="PROSITE" id="PS50097">
    <property type="entry name" value="BTB"/>
    <property type="match status" value="1"/>
</dbReference>
<accession>A0A9D4G216</accession>
<evidence type="ECO:0000313" key="4">
    <source>
        <dbReference type="EMBL" id="KAH3809199.1"/>
    </source>
</evidence>
<dbReference type="SMART" id="SM00875">
    <property type="entry name" value="BACK"/>
    <property type="match status" value="1"/>
</dbReference>
<keyword evidence="2" id="KW-0677">Repeat</keyword>
<protein>
    <recommendedName>
        <fullName evidence="3">BTB domain-containing protein</fullName>
    </recommendedName>
</protein>
<dbReference type="InterPro" id="IPR000210">
    <property type="entry name" value="BTB/POZ_dom"/>
</dbReference>
<dbReference type="SMART" id="SM00612">
    <property type="entry name" value="Kelch"/>
    <property type="match status" value="5"/>
</dbReference>
<dbReference type="Pfam" id="PF00651">
    <property type="entry name" value="BTB"/>
    <property type="match status" value="1"/>
</dbReference>
<dbReference type="InterPro" id="IPR006652">
    <property type="entry name" value="Kelch_1"/>
</dbReference>
<sequence length="586" mass="67051">MAGMRCQRKVDGNYVLQEISYGIDLLKNLNEMRIKRLFTDTVLCLGQEEFPCHKNILSASSPYFQAMFTNDLRENRDMRVHFDDISPWTFKRIIDYVYTGKLEISTDNAQEMLAAGCRFQYPAIVDACCDFLQSELHPSNCLGIHLFAQVHSCKSLEDSSSKYALDNFSQLVQYDEFLELSYEQLLAFVASDLIEVRNEETVYNAVMRWIKFDVDERKQYVLQFLQEVRLPVMNINNLRSMENEPLIKNCEECLKLVLEAQVKHETIHDRYGRRRRSMQDTQFHPRPSTIAKEVLVVVGGINGYVTRTVEMFDPQKDTWSSLPDLPRPVTWFSVSAVVNCIIVAGGILDGRIIDSVWKFDTRGREWHEISHMTQPRAKHSSAVLYDRLYIFGGVTFTANFDMVDQGCIECFDPAKNQWTVVGHSLFPRTLSKIVPIGNLLVEVGGLQGDAKVNTMVCYEGSVENIAVKPLREHFILPEPIQFAQMVVFGGVFYIIWEDTKRVITLDPEKRTFQRLPDLNFRHKNSGATVLKDKIYVIGGMTEAVGATDSHACSVVECFDPETKTWTIEEKAMLEARACHGCVTVNM</sequence>
<dbReference type="SUPFAM" id="SSF54695">
    <property type="entry name" value="POZ domain"/>
    <property type="match status" value="1"/>
</dbReference>
<dbReference type="Gene3D" id="3.30.710.10">
    <property type="entry name" value="Potassium Channel Kv1.1, Chain A"/>
    <property type="match status" value="1"/>
</dbReference>
<name>A0A9D4G216_DREPO</name>
<dbReference type="FunFam" id="1.25.40.420:FF:000001">
    <property type="entry name" value="Kelch-like family member 12"/>
    <property type="match status" value="1"/>
</dbReference>
<reference evidence="4" key="2">
    <citation type="submission" date="2020-11" db="EMBL/GenBank/DDBJ databases">
        <authorList>
            <person name="McCartney M.A."/>
            <person name="Auch B."/>
            <person name="Kono T."/>
            <person name="Mallez S."/>
            <person name="Becker A."/>
            <person name="Gohl D.M."/>
            <person name="Silverstein K.A.T."/>
            <person name="Koren S."/>
            <person name="Bechman K.B."/>
            <person name="Herman A."/>
            <person name="Abrahante J.E."/>
            <person name="Garbe J."/>
        </authorList>
    </citation>
    <scope>NUCLEOTIDE SEQUENCE</scope>
    <source>
        <strain evidence="4">Duluth1</strain>
        <tissue evidence="4">Whole animal</tissue>
    </source>
</reference>
<dbReference type="InterPro" id="IPR017096">
    <property type="entry name" value="BTB-kelch_protein"/>
</dbReference>
<keyword evidence="1" id="KW-0880">Kelch repeat</keyword>
<evidence type="ECO:0000256" key="1">
    <source>
        <dbReference type="ARBA" id="ARBA00022441"/>
    </source>
</evidence>
<dbReference type="PANTHER" id="PTHR45632">
    <property type="entry name" value="LD33804P"/>
    <property type="match status" value="1"/>
</dbReference>
<dbReference type="Pfam" id="PF01344">
    <property type="entry name" value="Kelch_1"/>
    <property type="match status" value="1"/>
</dbReference>
<dbReference type="PANTHER" id="PTHR45632:SF3">
    <property type="entry name" value="KELCH-LIKE PROTEIN 32"/>
    <property type="match status" value="1"/>
</dbReference>
<proteinExistence type="predicted"/>
<dbReference type="InterPro" id="IPR011333">
    <property type="entry name" value="SKP1/BTB/POZ_sf"/>
</dbReference>
<comment type="caution">
    <text evidence="4">The sequence shown here is derived from an EMBL/GenBank/DDBJ whole genome shotgun (WGS) entry which is preliminary data.</text>
</comment>
<dbReference type="Proteomes" id="UP000828390">
    <property type="component" value="Unassembled WGS sequence"/>
</dbReference>
<dbReference type="InterPro" id="IPR015915">
    <property type="entry name" value="Kelch-typ_b-propeller"/>
</dbReference>
<dbReference type="Pfam" id="PF07707">
    <property type="entry name" value="BACK"/>
    <property type="match status" value="1"/>
</dbReference>
<dbReference type="Pfam" id="PF24681">
    <property type="entry name" value="Kelch_KLHDC2_KLHL20_DRC7"/>
    <property type="match status" value="1"/>
</dbReference>
<dbReference type="AlphaFoldDB" id="A0A9D4G216"/>
<organism evidence="4 5">
    <name type="scientific">Dreissena polymorpha</name>
    <name type="common">Zebra mussel</name>
    <name type="synonym">Mytilus polymorpha</name>
    <dbReference type="NCBI Taxonomy" id="45954"/>
    <lineage>
        <taxon>Eukaryota</taxon>
        <taxon>Metazoa</taxon>
        <taxon>Spiralia</taxon>
        <taxon>Lophotrochozoa</taxon>
        <taxon>Mollusca</taxon>
        <taxon>Bivalvia</taxon>
        <taxon>Autobranchia</taxon>
        <taxon>Heteroconchia</taxon>
        <taxon>Euheterodonta</taxon>
        <taxon>Imparidentia</taxon>
        <taxon>Neoheterodontei</taxon>
        <taxon>Myida</taxon>
        <taxon>Dreissenoidea</taxon>
        <taxon>Dreissenidae</taxon>
        <taxon>Dreissena</taxon>
    </lineage>
</organism>
<dbReference type="SMART" id="SM00225">
    <property type="entry name" value="BTB"/>
    <property type="match status" value="1"/>
</dbReference>
<dbReference type="SUPFAM" id="SSF117281">
    <property type="entry name" value="Kelch motif"/>
    <property type="match status" value="2"/>
</dbReference>
<evidence type="ECO:0000256" key="2">
    <source>
        <dbReference type="ARBA" id="ARBA00022737"/>
    </source>
</evidence>
<dbReference type="OrthoDB" id="6418787at2759"/>